<evidence type="ECO:0000259" key="5">
    <source>
        <dbReference type="Pfam" id="PF25119"/>
    </source>
</evidence>
<dbReference type="InterPro" id="IPR056793">
    <property type="entry name" value="HSNSD_N"/>
</dbReference>
<evidence type="ECO:0000256" key="2">
    <source>
        <dbReference type="ARBA" id="ARBA00023034"/>
    </source>
</evidence>
<dbReference type="Gene3D" id="3.40.50.300">
    <property type="entry name" value="P-loop containing nucleotide triphosphate hydrolases"/>
    <property type="match status" value="1"/>
</dbReference>
<dbReference type="InterPro" id="IPR021930">
    <property type="entry name" value="Heparan_SO4_deacetylase_dom"/>
</dbReference>
<dbReference type="Pfam" id="PF25119">
    <property type="entry name" value="HSNSD_N"/>
    <property type="match status" value="1"/>
</dbReference>
<evidence type="ECO:0000256" key="1">
    <source>
        <dbReference type="ARBA" id="ARBA00004555"/>
    </source>
</evidence>
<dbReference type="GeneID" id="103604519"/>
<feature type="domain" description="Heparan sulphate-N-deacetylase deacetylase" evidence="4">
    <location>
        <begin position="232"/>
        <end position="330"/>
    </location>
</feature>
<protein>
    <submittedName>
        <fullName evidence="7">Bifunctional heparan sulfate N-deacetylase/N-sulfotransferase 3-like</fullName>
    </submittedName>
</protein>
<feature type="domain" description="Heparan sulfate-N-deacetylase N-terminal" evidence="5">
    <location>
        <begin position="70"/>
        <end position="197"/>
    </location>
</feature>
<evidence type="ECO:0000256" key="3">
    <source>
        <dbReference type="SAM" id="MobiDB-lite"/>
    </source>
</evidence>
<dbReference type="Proteomes" id="UP000694923">
    <property type="component" value="Unplaced"/>
</dbReference>
<accession>A0ABM0S375</accession>
<feature type="compositionally biased region" description="Basic and acidic residues" evidence="3">
    <location>
        <begin position="9"/>
        <end position="19"/>
    </location>
</feature>
<evidence type="ECO:0000259" key="4">
    <source>
        <dbReference type="Pfam" id="PF12062"/>
    </source>
</evidence>
<dbReference type="InterPro" id="IPR027417">
    <property type="entry name" value="P-loop_NTPase"/>
</dbReference>
<evidence type="ECO:0000313" key="6">
    <source>
        <dbReference type="Proteomes" id="UP000694923"/>
    </source>
</evidence>
<organism evidence="6 7">
    <name type="scientific">Galeopterus variegatus</name>
    <name type="common">Malayan flying lemur</name>
    <name type="synonym">Cynocephalus variegatus</name>
    <dbReference type="NCBI Taxonomy" id="482537"/>
    <lineage>
        <taxon>Eukaryota</taxon>
        <taxon>Metazoa</taxon>
        <taxon>Chordata</taxon>
        <taxon>Craniata</taxon>
        <taxon>Vertebrata</taxon>
        <taxon>Euteleostomi</taxon>
        <taxon>Mammalia</taxon>
        <taxon>Eutheria</taxon>
        <taxon>Euarchontoglires</taxon>
        <taxon>Dermoptera</taxon>
        <taxon>Cynocephalidae</taxon>
        <taxon>Galeopterus</taxon>
    </lineage>
</organism>
<reference evidence="7" key="1">
    <citation type="submission" date="2025-08" db="UniProtKB">
        <authorList>
            <consortium name="RefSeq"/>
        </authorList>
    </citation>
    <scope>IDENTIFICATION</scope>
</reference>
<comment type="subcellular location">
    <subcellularLocation>
        <location evidence="1">Golgi apparatus</location>
    </subcellularLocation>
</comment>
<proteinExistence type="predicted"/>
<dbReference type="Pfam" id="PF12062">
    <property type="entry name" value="HSNSD-CE"/>
    <property type="match status" value="1"/>
</dbReference>
<gene>
    <name evidence="7" type="primary">LOC103604519</name>
</gene>
<sequence>MEPAPTPVCDRREAGRARDTPPGCGRLQGGEEAGPRPRRGRGRGGSSGIPGARHRGLDASGHLEAPGGGPTIGFHKTGEKSLQSFQLKGVPFSVYGNLAVKDCCINPHSPLLHLTESSKLEKGSLPGTDWTVFQINHSAYQPVKTPENLSPPISKGAFYATIIHDLGLHDGIQQVLFGNNLNFWLHKLIFIDAISFLSGKRLTLSLDRYILVDIDDIFVGKEGTRMNTNDVKEHGIPTDMGYAVAPHHSGVYPVHVQLYEAWKKVWNIKISSTEEYPHLKPARYRRGFIHKNIMVLPRQTCGLFTHTVFYKEYPGGPKELDKSIQGGELFLIVVLNPIGIFMTHLSNYGNDRLGLYTFVNLANFVQSWTNLRLQTLPPVQLAHKYFELFPDQKDPLWQDPCDDKHHRDIWSKGKTCDRLPKFLVIGPQKTGENFLCYD</sequence>
<evidence type="ECO:0000313" key="7">
    <source>
        <dbReference type="RefSeq" id="XP_008587316.1"/>
    </source>
</evidence>
<keyword evidence="6" id="KW-1185">Reference proteome</keyword>
<keyword evidence="2" id="KW-0333">Golgi apparatus</keyword>
<dbReference type="RefSeq" id="XP_008587316.1">
    <property type="nucleotide sequence ID" value="XM_008589094.1"/>
</dbReference>
<name>A0ABM0S375_GALVR</name>
<feature type="region of interest" description="Disordered" evidence="3">
    <location>
        <begin position="1"/>
        <end position="76"/>
    </location>
</feature>